<dbReference type="Proteomes" id="UP000185628">
    <property type="component" value="Unassembled WGS sequence"/>
</dbReference>
<protein>
    <submittedName>
        <fullName evidence="1">Uncharacterized protein</fullName>
    </submittedName>
</protein>
<dbReference type="AlphaFoldDB" id="A0A1Q5Q360"/>
<dbReference type="EMBL" id="MQVR01000021">
    <property type="protein sequence ID" value="OKL54268.1"/>
    <property type="molecule type" value="Genomic_DNA"/>
</dbReference>
<accession>A0A1Q5Q360</accession>
<name>A0A1Q5Q360_9ACTO</name>
<organism evidence="1 2">
    <name type="scientific">Bowdeniella nasicola</name>
    <dbReference type="NCBI Taxonomy" id="208480"/>
    <lineage>
        <taxon>Bacteria</taxon>
        <taxon>Bacillati</taxon>
        <taxon>Actinomycetota</taxon>
        <taxon>Actinomycetes</taxon>
        <taxon>Actinomycetales</taxon>
        <taxon>Actinomycetaceae</taxon>
        <taxon>Bowdeniella</taxon>
    </lineage>
</organism>
<evidence type="ECO:0000313" key="2">
    <source>
        <dbReference type="Proteomes" id="UP000185628"/>
    </source>
</evidence>
<sequence>MWEPAYLQRVAGGVDPEAAFEAAHESARILVSYGRSSDDSGVHARLLRLVKDEGIEVLATLWSRAVPASLPGVLWRLYALHEWIVRSGDEVARYYNAGLESADAAHVVAGVPPLHGPDEVRATIDKILKGVYDGELDIAFDRAAALISVVVAGAGEGSELKTDALKTTADDLRKAAGLERGGMLRQADAYNSDGGR</sequence>
<keyword evidence="2" id="KW-1185">Reference proteome</keyword>
<proteinExistence type="predicted"/>
<gene>
    <name evidence="1" type="ORF">BSZ39_05050</name>
</gene>
<reference evidence="2" key="1">
    <citation type="submission" date="2016-12" db="EMBL/GenBank/DDBJ databases">
        <authorList>
            <person name="Meng X."/>
        </authorList>
    </citation>
    <scope>NUCLEOTIDE SEQUENCE [LARGE SCALE GENOMIC DNA]</scope>
    <source>
        <strain evidence="2">DSM 19116</strain>
    </source>
</reference>
<comment type="caution">
    <text evidence="1">The sequence shown here is derived from an EMBL/GenBank/DDBJ whole genome shotgun (WGS) entry which is preliminary data.</text>
</comment>
<evidence type="ECO:0000313" key="1">
    <source>
        <dbReference type="EMBL" id="OKL54268.1"/>
    </source>
</evidence>